<dbReference type="EMBL" id="CP022196">
    <property type="protein sequence ID" value="ATG49836.1"/>
    <property type="molecule type" value="Genomic_DNA"/>
</dbReference>
<accession>A0A291GIH1</accession>
<gene>
    <name evidence="1" type="ORF">CEW89_13590</name>
</gene>
<keyword evidence="2" id="KW-1185">Reference proteome</keyword>
<evidence type="ECO:0000313" key="2">
    <source>
        <dbReference type="Proteomes" id="UP000217935"/>
    </source>
</evidence>
<dbReference type="InterPro" id="IPR045386">
    <property type="entry name" value="DUF6525"/>
</dbReference>
<organism evidence="1 2">
    <name type="scientific">Celeribacter ethanolicus</name>
    <dbReference type="NCBI Taxonomy" id="1758178"/>
    <lineage>
        <taxon>Bacteria</taxon>
        <taxon>Pseudomonadati</taxon>
        <taxon>Pseudomonadota</taxon>
        <taxon>Alphaproteobacteria</taxon>
        <taxon>Rhodobacterales</taxon>
        <taxon>Roseobacteraceae</taxon>
        <taxon>Celeribacter</taxon>
    </lineage>
</organism>
<protein>
    <submittedName>
        <fullName evidence="1">Uncharacterized protein</fullName>
    </submittedName>
</protein>
<dbReference type="AlphaFoldDB" id="A0A291GIH1"/>
<dbReference type="KEGG" id="ceh:CEW89_13590"/>
<dbReference type="Pfam" id="PF20135">
    <property type="entry name" value="DUF6525"/>
    <property type="match status" value="1"/>
</dbReference>
<name>A0A291GIH1_9RHOB</name>
<proteinExistence type="predicted"/>
<dbReference type="Proteomes" id="UP000217935">
    <property type="component" value="Chromosome"/>
</dbReference>
<evidence type="ECO:0000313" key="1">
    <source>
        <dbReference type="EMBL" id="ATG49836.1"/>
    </source>
</evidence>
<sequence length="72" mass="8300">MREFDHLPRTLRLWLAEAALPWSPRSVRRLWSKALKQSGGCEARALAHLSEIEAKRLIHDAPRIWGATFPQV</sequence>
<reference evidence="1 2" key="1">
    <citation type="submission" date="2017-06" db="EMBL/GenBank/DDBJ databases">
        <title>Celeribacter sp. TSPH2 complete genome sequence.</title>
        <authorList>
            <person name="Woo J.-H."/>
            <person name="Kim H.-S."/>
        </authorList>
    </citation>
    <scope>NUCLEOTIDE SEQUENCE [LARGE SCALE GENOMIC DNA]</scope>
    <source>
        <strain evidence="1 2">TSPH2</strain>
    </source>
</reference>